<organism evidence="3 4">
    <name type="scientific">Piloderma croceum (strain F 1598)</name>
    <dbReference type="NCBI Taxonomy" id="765440"/>
    <lineage>
        <taxon>Eukaryota</taxon>
        <taxon>Fungi</taxon>
        <taxon>Dikarya</taxon>
        <taxon>Basidiomycota</taxon>
        <taxon>Agaricomycotina</taxon>
        <taxon>Agaricomycetes</taxon>
        <taxon>Agaricomycetidae</taxon>
        <taxon>Atheliales</taxon>
        <taxon>Atheliaceae</taxon>
        <taxon>Piloderma</taxon>
    </lineage>
</organism>
<accession>A0A0C3ARY9</accession>
<reference evidence="3 4" key="1">
    <citation type="submission" date="2014-04" db="EMBL/GenBank/DDBJ databases">
        <authorList>
            <consortium name="DOE Joint Genome Institute"/>
            <person name="Kuo A."/>
            <person name="Tarkka M."/>
            <person name="Buscot F."/>
            <person name="Kohler A."/>
            <person name="Nagy L.G."/>
            <person name="Floudas D."/>
            <person name="Copeland A."/>
            <person name="Barry K.W."/>
            <person name="Cichocki N."/>
            <person name="Veneault-Fourrey C."/>
            <person name="LaButti K."/>
            <person name="Lindquist E.A."/>
            <person name="Lipzen A."/>
            <person name="Lundell T."/>
            <person name="Morin E."/>
            <person name="Murat C."/>
            <person name="Sun H."/>
            <person name="Tunlid A."/>
            <person name="Henrissat B."/>
            <person name="Grigoriev I.V."/>
            <person name="Hibbett D.S."/>
            <person name="Martin F."/>
            <person name="Nordberg H.P."/>
            <person name="Cantor M.N."/>
            <person name="Hua S.X."/>
        </authorList>
    </citation>
    <scope>NUCLEOTIDE SEQUENCE [LARGE SCALE GENOMIC DNA]</scope>
    <source>
        <strain evidence="3 4">F 1598</strain>
    </source>
</reference>
<dbReference type="AlphaFoldDB" id="A0A0C3ARY9"/>
<name>A0A0C3ARY9_PILCF</name>
<evidence type="ECO:0000259" key="2">
    <source>
        <dbReference type="PROSITE" id="PS50137"/>
    </source>
</evidence>
<gene>
    <name evidence="3" type="ORF">PILCRDRAFT_826077</name>
</gene>
<dbReference type="OrthoDB" id="3246846at2759"/>
<dbReference type="Gene3D" id="3.30.160.20">
    <property type="match status" value="1"/>
</dbReference>
<keyword evidence="4" id="KW-1185">Reference proteome</keyword>
<keyword evidence="1" id="KW-0694">RNA-binding</keyword>
<dbReference type="InterPro" id="IPR014720">
    <property type="entry name" value="dsRBD_dom"/>
</dbReference>
<dbReference type="EMBL" id="KN833032">
    <property type="protein sequence ID" value="KIM76683.1"/>
    <property type="molecule type" value="Genomic_DNA"/>
</dbReference>
<sequence length="76" mass="8688">MPDPGHRVQLNNYVQQMYKNSTSLSWDIQQQGPEHQPSWEAVAYINHVEYGRGTASRKDLASEEAARQALVNLRGY</sequence>
<dbReference type="Proteomes" id="UP000054166">
    <property type="component" value="Unassembled WGS sequence"/>
</dbReference>
<reference evidence="4" key="2">
    <citation type="submission" date="2015-01" db="EMBL/GenBank/DDBJ databases">
        <title>Evolutionary Origins and Diversification of the Mycorrhizal Mutualists.</title>
        <authorList>
            <consortium name="DOE Joint Genome Institute"/>
            <consortium name="Mycorrhizal Genomics Consortium"/>
            <person name="Kohler A."/>
            <person name="Kuo A."/>
            <person name="Nagy L.G."/>
            <person name="Floudas D."/>
            <person name="Copeland A."/>
            <person name="Barry K.W."/>
            <person name="Cichocki N."/>
            <person name="Veneault-Fourrey C."/>
            <person name="LaButti K."/>
            <person name="Lindquist E.A."/>
            <person name="Lipzen A."/>
            <person name="Lundell T."/>
            <person name="Morin E."/>
            <person name="Murat C."/>
            <person name="Riley R."/>
            <person name="Ohm R."/>
            <person name="Sun H."/>
            <person name="Tunlid A."/>
            <person name="Henrissat B."/>
            <person name="Grigoriev I.V."/>
            <person name="Hibbett D.S."/>
            <person name="Martin F."/>
        </authorList>
    </citation>
    <scope>NUCLEOTIDE SEQUENCE [LARGE SCALE GENOMIC DNA]</scope>
    <source>
        <strain evidence="4">F 1598</strain>
    </source>
</reference>
<dbReference type="GO" id="GO:0003723">
    <property type="term" value="F:RNA binding"/>
    <property type="evidence" value="ECO:0007669"/>
    <property type="project" value="UniProtKB-UniRule"/>
</dbReference>
<dbReference type="PROSITE" id="PS50137">
    <property type="entry name" value="DS_RBD"/>
    <property type="match status" value="1"/>
</dbReference>
<feature type="domain" description="DRBM" evidence="2">
    <location>
        <begin position="5"/>
        <end position="75"/>
    </location>
</feature>
<dbReference type="InParanoid" id="A0A0C3ARY9"/>
<proteinExistence type="predicted"/>
<protein>
    <recommendedName>
        <fullName evidence="2">DRBM domain-containing protein</fullName>
    </recommendedName>
</protein>
<evidence type="ECO:0000313" key="3">
    <source>
        <dbReference type="EMBL" id="KIM76683.1"/>
    </source>
</evidence>
<dbReference type="Pfam" id="PF00035">
    <property type="entry name" value="dsrm"/>
    <property type="match status" value="1"/>
</dbReference>
<evidence type="ECO:0000313" key="4">
    <source>
        <dbReference type="Proteomes" id="UP000054166"/>
    </source>
</evidence>
<evidence type="ECO:0000256" key="1">
    <source>
        <dbReference type="PROSITE-ProRule" id="PRU00266"/>
    </source>
</evidence>
<dbReference type="SUPFAM" id="SSF54768">
    <property type="entry name" value="dsRNA-binding domain-like"/>
    <property type="match status" value="1"/>
</dbReference>
<dbReference type="HOGENOM" id="CLU_172700_2_0_1"/>